<dbReference type="InterPro" id="IPR008254">
    <property type="entry name" value="Flavodoxin/NO_synth"/>
</dbReference>
<dbReference type="eggNOG" id="COG0716">
    <property type="taxonomic scope" value="Bacteria"/>
</dbReference>
<reference evidence="2 3" key="1">
    <citation type="submission" date="2008-04" db="EMBL/GenBank/DDBJ databases">
        <title>Complete sequence of chromosome of Natranaerobius thermophilus JW/NM-WN-LF.</title>
        <authorList>
            <consortium name="US DOE Joint Genome Institute"/>
            <person name="Copeland A."/>
            <person name="Lucas S."/>
            <person name="Lapidus A."/>
            <person name="Glavina del Rio T."/>
            <person name="Dalin E."/>
            <person name="Tice H."/>
            <person name="Bruce D."/>
            <person name="Goodwin L."/>
            <person name="Pitluck S."/>
            <person name="Chertkov O."/>
            <person name="Brettin T."/>
            <person name="Detter J.C."/>
            <person name="Han C."/>
            <person name="Kuske C.R."/>
            <person name="Schmutz J."/>
            <person name="Larimer F."/>
            <person name="Land M."/>
            <person name="Hauser L."/>
            <person name="Kyrpides N."/>
            <person name="Lykidis A."/>
            <person name="Mesbah N.M."/>
            <person name="Wiegel J."/>
        </authorList>
    </citation>
    <scope>NUCLEOTIDE SEQUENCE [LARGE SCALE GENOMIC DNA]</scope>
    <source>
        <strain evidence="3">ATCC BAA-1301 / DSM 18059 / JW/NM-WN-LF</strain>
    </source>
</reference>
<sequence length="158" mass="16638">MTKILVAYFSQTGNTQKMAKAVSEGAEQAGAEVDVLNVQQIEDLNSLTNYDGIIMGSPTYYGIMANQVKEFLDKSIKVHGKLEGKVGGAFASCGIDGGGSESTVLSIIQALLVHGMIVPGFSKIGHYGPVTTGEPDDRAISECKQLGERVANLADKVS</sequence>
<dbReference type="Proteomes" id="UP000001683">
    <property type="component" value="Chromosome"/>
</dbReference>
<dbReference type="SUPFAM" id="SSF52218">
    <property type="entry name" value="Flavoproteins"/>
    <property type="match status" value="1"/>
</dbReference>
<evidence type="ECO:0000259" key="1">
    <source>
        <dbReference type="PROSITE" id="PS50902"/>
    </source>
</evidence>
<dbReference type="InterPro" id="IPR029039">
    <property type="entry name" value="Flavoprotein-like_sf"/>
</dbReference>
<reference evidence="2 3" key="2">
    <citation type="journal article" date="2011" name="J. Bacteriol.">
        <title>Complete genome sequence of the anaerobic, halophilic alkalithermophile Natranaerobius thermophilus JW/NM-WN-LF.</title>
        <authorList>
            <person name="Zhao B."/>
            <person name="Mesbah N.M."/>
            <person name="Dalin E."/>
            <person name="Goodwin L."/>
            <person name="Nolan M."/>
            <person name="Pitluck S."/>
            <person name="Chertkov O."/>
            <person name="Brettin T.S."/>
            <person name="Han J."/>
            <person name="Larimer F.W."/>
            <person name="Land M.L."/>
            <person name="Hauser L."/>
            <person name="Kyrpides N."/>
            <person name="Wiegel J."/>
        </authorList>
    </citation>
    <scope>NUCLEOTIDE SEQUENCE [LARGE SCALE GENOMIC DNA]</scope>
    <source>
        <strain evidence="3">ATCC BAA-1301 / DSM 18059 / JW/NM-WN-LF</strain>
    </source>
</reference>
<proteinExistence type="predicted"/>
<dbReference type="EMBL" id="CP001034">
    <property type="protein sequence ID" value="ACB84465.1"/>
    <property type="molecule type" value="Genomic_DNA"/>
</dbReference>
<dbReference type="PANTHER" id="PTHR30546:SF57">
    <property type="entry name" value="FLAVODOXIN FAMILY PROTEIN"/>
    <property type="match status" value="1"/>
</dbReference>
<name>B2A899_NATTJ</name>
<dbReference type="InParanoid" id="B2A899"/>
<dbReference type="STRING" id="457570.Nther_0880"/>
<dbReference type="GO" id="GO:0010181">
    <property type="term" value="F:FMN binding"/>
    <property type="evidence" value="ECO:0007669"/>
    <property type="project" value="InterPro"/>
</dbReference>
<dbReference type="OrthoDB" id="9801479at2"/>
<dbReference type="PROSITE" id="PS50902">
    <property type="entry name" value="FLAVODOXIN_LIKE"/>
    <property type="match status" value="1"/>
</dbReference>
<dbReference type="Pfam" id="PF12724">
    <property type="entry name" value="Flavodoxin_5"/>
    <property type="match status" value="1"/>
</dbReference>
<dbReference type="AlphaFoldDB" id="B2A899"/>
<evidence type="ECO:0000313" key="3">
    <source>
        <dbReference type="Proteomes" id="UP000001683"/>
    </source>
</evidence>
<protein>
    <submittedName>
        <fullName evidence="2">Flavodoxin/nitric oxide synthase</fullName>
    </submittedName>
</protein>
<organism evidence="2 3">
    <name type="scientific">Natranaerobius thermophilus (strain ATCC BAA-1301 / DSM 18059 / JW/NM-WN-LF)</name>
    <dbReference type="NCBI Taxonomy" id="457570"/>
    <lineage>
        <taxon>Bacteria</taxon>
        <taxon>Bacillati</taxon>
        <taxon>Bacillota</taxon>
        <taxon>Clostridia</taxon>
        <taxon>Natranaerobiales</taxon>
        <taxon>Natranaerobiaceae</taxon>
        <taxon>Natranaerobius</taxon>
    </lineage>
</organism>
<feature type="domain" description="Flavodoxin-like" evidence="1">
    <location>
        <begin position="4"/>
        <end position="151"/>
    </location>
</feature>
<dbReference type="KEGG" id="nth:Nther_0880"/>
<keyword evidence="3" id="KW-1185">Reference proteome</keyword>
<dbReference type="InterPro" id="IPR026816">
    <property type="entry name" value="Flavodoxin_dom"/>
</dbReference>
<dbReference type="PANTHER" id="PTHR30546">
    <property type="entry name" value="FLAVODOXIN-RELATED PROTEIN WRBA-RELATED"/>
    <property type="match status" value="1"/>
</dbReference>
<dbReference type="GO" id="GO:0003955">
    <property type="term" value="F:NAD(P)H dehydrogenase (quinone) activity"/>
    <property type="evidence" value="ECO:0007669"/>
    <property type="project" value="TreeGrafter"/>
</dbReference>
<dbReference type="RefSeq" id="WP_012447343.1">
    <property type="nucleotide sequence ID" value="NC_010718.1"/>
</dbReference>
<dbReference type="Gene3D" id="3.40.50.360">
    <property type="match status" value="1"/>
</dbReference>
<dbReference type="HOGENOM" id="CLU_051402_2_0_9"/>
<dbReference type="GO" id="GO:0016020">
    <property type="term" value="C:membrane"/>
    <property type="evidence" value="ECO:0007669"/>
    <property type="project" value="TreeGrafter"/>
</dbReference>
<gene>
    <name evidence="2" type="ordered locus">Nther_0880</name>
</gene>
<accession>B2A899</accession>
<dbReference type="FunCoup" id="B2A899">
    <property type="interactions" value="112"/>
</dbReference>
<evidence type="ECO:0000313" key="2">
    <source>
        <dbReference type="EMBL" id="ACB84465.1"/>
    </source>
</evidence>